<dbReference type="GO" id="GO:0017017">
    <property type="term" value="F:MAP kinase tyrosine/serine/threonine phosphatase activity"/>
    <property type="evidence" value="ECO:0007669"/>
    <property type="project" value="TreeGrafter"/>
</dbReference>
<dbReference type="GO" id="GO:0008330">
    <property type="term" value="F:protein tyrosine/threonine phosphatase activity"/>
    <property type="evidence" value="ECO:0007669"/>
    <property type="project" value="TreeGrafter"/>
</dbReference>
<keyword evidence="1" id="KW-0904">Protein phosphatase</keyword>
<dbReference type="GO" id="GO:0043409">
    <property type="term" value="P:negative regulation of MAPK cascade"/>
    <property type="evidence" value="ECO:0007669"/>
    <property type="project" value="TreeGrafter"/>
</dbReference>
<gene>
    <name evidence="3" type="ORF">EOD39_21824</name>
</gene>
<dbReference type="InterPro" id="IPR029021">
    <property type="entry name" value="Prot-tyrosine_phosphatase-like"/>
</dbReference>
<name>A0A444URL5_ACIRT</name>
<dbReference type="GO" id="GO:0005737">
    <property type="term" value="C:cytoplasm"/>
    <property type="evidence" value="ECO:0007669"/>
    <property type="project" value="TreeGrafter"/>
</dbReference>
<reference evidence="3 4" key="1">
    <citation type="submission" date="2019-01" db="EMBL/GenBank/DDBJ databases">
        <title>Draft Genome and Complete Hox-Cluster Characterization of the Sterlet Sturgeon (Acipenser ruthenus).</title>
        <authorList>
            <person name="Wei Q."/>
        </authorList>
    </citation>
    <scope>NUCLEOTIDE SEQUENCE [LARGE SCALE GENOMIC DNA]</scope>
    <source>
        <strain evidence="3">WHYD16114868_AA</strain>
        <tissue evidence="3">Blood</tissue>
    </source>
</reference>
<evidence type="ECO:0000256" key="2">
    <source>
        <dbReference type="SAM" id="MobiDB-lite"/>
    </source>
</evidence>
<dbReference type="Proteomes" id="UP000289886">
    <property type="component" value="Unassembled WGS sequence"/>
</dbReference>
<evidence type="ECO:0000256" key="1">
    <source>
        <dbReference type="ARBA" id="ARBA00022912"/>
    </source>
</evidence>
<keyword evidence="4" id="KW-1185">Reference proteome</keyword>
<dbReference type="PANTHER" id="PTHR10159:SF519">
    <property type="entry name" value="DUAL SPECIFICITY PROTEIN PHOSPHATASE MPK3"/>
    <property type="match status" value="1"/>
</dbReference>
<accession>A0A444URL5</accession>
<dbReference type="GO" id="GO:0033550">
    <property type="term" value="F:MAP kinase tyrosine phosphatase activity"/>
    <property type="evidence" value="ECO:0007669"/>
    <property type="project" value="TreeGrafter"/>
</dbReference>
<proteinExistence type="predicted"/>
<keyword evidence="1" id="KW-0378">Hydrolase</keyword>
<comment type="caution">
    <text evidence="3">The sequence shown here is derived from an EMBL/GenBank/DDBJ whole genome shotgun (WGS) entry which is preliminary data.</text>
</comment>
<evidence type="ECO:0000313" key="4">
    <source>
        <dbReference type="Proteomes" id="UP000289886"/>
    </source>
</evidence>
<dbReference type="AlphaFoldDB" id="A0A444URL5"/>
<feature type="region of interest" description="Disordered" evidence="2">
    <location>
        <begin position="285"/>
        <end position="305"/>
    </location>
</feature>
<evidence type="ECO:0000313" key="3">
    <source>
        <dbReference type="EMBL" id="RXM90811.1"/>
    </source>
</evidence>
<dbReference type="PANTHER" id="PTHR10159">
    <property type="entry name" value="DUAL SPECIFICITY PROTEIN PHOSPHATASE"/>
    <property type="match status" value="1"/>
</dbReference>
<sequence length="336" mass="38152">MYSLSLSVMTREEWQFVKERRPSISPNLNFLGQLQEYQSALVLERENEEERREGEERRDYDYSSSSHGDRAQLDLCVVAEEGDCGREEDFHRDRAELELGISVNVEEGVCGIEEDFPSDRFVKERRPSISPNLNFLGQLQEYQSALALERENEEERREGEERRDYDYSSSSRGDRAQLDLCVVAEEGDCGREEDFHRDRAELELGISVTVEEGVCGIEEDFPRDRSLLELDECAVAEEGDCGIEEDTQGIGGEGGSDSVYRSFMKIFKWGEKVLLRSLLGAKSNPERQEVRGGGRQEVGGASPPPFVLSMPACKHRVFTQRHLAASGEKSCKTRRD</sequence>
<dbReference type="EMBL" id="SCEB01012574">
    <property type="protein sequence ID" value="RXM90811.1"/>
    <property type="molecule type" value="Genomic_DNA"/>
</dbReference>
<organism evidence="3 4">
    <name type="scientific">Acipenser ruthenus</name>
    <name type="common">Sterlet sturgeon</name>
    <dbReference type="NCBI Taxonomy" id="7906"/>
    <lineage>
        <taxon>Eukaryota</taxon>
        <taxon>Metazoa</taxon>
        <taxon>Chordata</taxon>
        <taxon>Craniata</taxon>
        <taxon>Vertebrata</taxon>
        <taxon>Euteleostomi</taxon>
        <taxon>Actinopterygii</taxon>
        <taxon>Chondrostei</taxon>
        <taxon>Acipenseriformes</taxon>
        <taxon>Acipenseridae</taxon>
        <taxon>Acipenser</taxon>
    </lineage>
</organism>
<dbReference type="Gene3D" id="3.90.190.10">
    <property type="entry name" value="Protein tyrosine phosphatase superfamily"/>
    <property type="match status" value="1"/>
</dbReference>
<protein>
    <submittedName>
        <fullName evidence="3">Uncharacterized protein</fullName>
    </submittedName>
</protein>
<feature type="region of interest" description="Disordered" evidence="2">
    <location>
        <begin position="44"/>
        <end position="67"/>
    </location>
</feature>
<feature type="region of interest" description="Disordered" evidence="2">
    <location>
        <begin position="149"/>
        <end position="172"/>
    </location>
</feature>
<feature type="compositionally biased region" description="Basic and acidic residues" evidence="2">
    <location>
        <begin position="285"/>
        <end position="294"/>
    </location>
</feature>